<dbReference type="InterPro" id="IPR005484">
    <property type="entry name" value="Ribosomal_uL18_bac/plant/anim"/>
</dbReference>
<evidence type="ECO:0000256" key="1">
    <source>
        <dbReference type="ARBA" id="ARBA00007116"/>
    </source>
</evidence>
<dbReference type="HAMAP" id="MF_01337_B">
    <property type="entry name" value="Ribosomal_uL18_B"/>
    <property type="match status" value="1"/>
</dbReference>
<dbReference type="CDD" id="cd00432">
    <property type="entry name" value="Ribosomal_L18_L5e"/>
    <property type="match status" value="1"/>
</dbReference>
<evidence type="ECO:0000256" key="3">
    <source>
        <dbReference type="ARBA" id="ARBA00022884"/>
    </source>
</evidence>
<dbReference type="GO" id="GO:0006412">
    <property type="term" value="P:translation"/>
    <property type="evidence" value="ECO:0007669"/>
    <property type="project" value="UniProtKB-UniRule"/>
</dbReference>
<comment type="function">
    <text evidence="7">This is one of the proteins that bind and probably mediate the attachment of the 5S RNA into the large ribosomal subunit, where it forms part of the central protuberance.</text>
</comment>
<dbReference type="Proteomes" id="UP000178413">
    <property type="component" value="Unassembled WGS sequence"/>
</dbReference>
<dbReference type="Gene3D" id="3.30.420.100">
    <property type="match status" value="1"/>
</dbReference>
<dbReference type="GO" id="GO:0003735">
    <property type="term" value="F:structural constituent of ribosome"/>
    <property type="evidence" value="ECO:0007669"/>
    <property type="project" value="InterPro"/>
</dbReference>
<evidence type="ECO:0000256" key="2">
    <source>
        <dbReference type="ARBA" id="ARBA00022730"/>
    </source>
</evidence>
<sequence>MKTILENKNRIFQRRRLRVRAKIHGTAERPRLSIFRSNKFLYAQIINDDLGQTLAASSSRNLSGTKPSEHAKTVGVMIAKAAKAAKIDKIVFDRNGYIYGGKIKTIADAAREGGLDF</sequence>
<dbReference type="GO" id="GO:0022625">
    <property type="term" value="C:cytosolic large ribosomal subunit"/>
    <property type="evidence" value="ECO:0007669"/>
    <property type="project" value="TreeGrafter"/>
</dbReference>
<dbReference type="GO" id="GO:0008097">
    <property type="term" value="F:5S rRNA binding"/>
    <property type="evidence" value="ECO:0007669"/>
    <property type="project" value="TreeGrafter"/>
</dbReference>
<evidence type="ECO:0000256" key="5">
    <source>
        <dbReference type="ARBA" id="ARBA00023274"/>
    </source>
</evidence>
<dbReference type="PANTHER" id="PTHR12899">
    <property type="entry name" value="39S RIBOSOMAL PROTEIN L18, MITOCHONDRIAL"/>
    <property type="match status" value="1"/>
</dbReference>
<dbReference type="Pfam" id="PF00861">
    <property type="entry name" value="Ribosomal_L18p"/>
    <property type="match status" value="1"/>
</dbReference>
<dbReference type="AlphaFoldDB" id="A0A1G2MMW5"/>
<accession>A0A1G2MMW5</accession>
<dbReference type="InterPro" id="IPR057268">
    <property type="entry name" value="Ribosomal_L18"/>
</dbReference>
<keyword evidence="5 7" id="KW-0687">Ribonucleoprotein</keyword>
<dbReference type="SUPFAM" id="SSF53137">
    <property type="entry name" value="Translational machinery components"/>
    <property type="match status" value="1"/>
</dbReference>
<name>A0A1G2MMW5_9BACT</name>
<gene>
    <name evidence="7" type="primary">rplR</name>
    <name evidence="8" type="ORF">A3D50_01755</name>
</gene>
<dbReference type="NCBIfam" id="TIGR00060">
    <property type="entry name" value="L18_bact"/>
    <property type="match status" value="1"/>
</dbReference>
<proteinExistence type="inferred from homology"/>
<keyword evidence="2 7" id="KW-0699">rRNA-binding</keyword>
<dbReference type="STRING" id="1802308.A3D50_01755"/>
<evidence type="ECO:0000313" key="9">
    <source>
        <dbReference type="Proteomes" id="UP000178413"/>
    </source>
</evidence>
<keyword evidence="4 7" id="KW-0689">Ribosomal protein</keyword>
<evidence type="ECO:0000256" key="4">
    <source>
        <dbReference type="ARBA" id="ARBA00022980"/>
    </source>
</evidence>
<dbReference type="FunFam" id="3.30.420.100:FF:000001">
    <property type="entry name" value="50S ribosomal protein L18"/>
    <property type="match status" value="1"/>
</dbReference>
<comment type="caution">
    <text evidence="8">The sequence shown here is derived from an EMBL/GenBank/DDBJ whole genome shotgun (WGS) entry which is preliminary data.</text>
</comment>
<evidence type="ECO:0000256" key="6">
    <source>
        <dbReference type="ARBA" id="ARBA00035197"/>
    </source>
</evidence>
<evidence type="ECO:0000313" key="8">
    <source>
        <dbReference type="EMBL" id="OHA24549.1"/>
    </source>
</evidence>
<organism evidence="8 9">
    <name type="scientific">Candidatus Taylorbacteria bacterium RIFCSPHIGHO2_02_FULL_44_12</name>
    <dbReference type="NCBI Taxonomy" id="1802308"/>
    <lineage>
        <taxon>Bacteria</taxon>
        <taxon>Candidatus Tayloriibacteriota</taxon>
    </lineage>
</organism>
<keyword evidence="3 7" id="KW-0694">RNA-binding</keyword>
<dbReference type="InterPro" id="IPR004389">
    <property type="entry name" value="Ribosomal_uL18_bac-type"/>
</dbReference>
<dbReference type="PANTHER" id="PTHR12899:SF3">
    <property type="entry name" value="LARGE RIBOSOMAL SUBUNIT PROTEIN UL18M"/>
    <property type="match status" value="1"/>
</dbReference>
<comment type="subunit">
    <text evidence="7">Part of the 50S ribosomal subunit; part of the 5S rRNA/L5/L18/L25 subcomplex. Contacts the 5S and 23S rRNAs.</text>
</comment>
<evidence type="ECO:0000256" key="7">
    <source>
        <dbReference type="HAMAP-Rule" id="MF_01337"/>
    </source>
</evidence>
<reference evidence="8 9" key="1">
    <citation type="journal article" date="2016" name="Nat. Commun.">
        <title>Thousands of microbial genomes shed light on interconnected biogeochemical processes in an aquifer system.</title>
        <authorList>
            <person name="Anantharaman K."/>
            <person name="Brown C.T."/>
            <person name="Hug L.A."/>
            <person name="Sharon I."/>
            <person name="Castelle C.J."/>
            <person name="Probst A.J."/>
            <person name="Thomas B.C."/>
            <person name="Singh A."/>
            <person name="Wilkins M.J."/>
            <person name="Karaoz U."/>
            <person name="Brodie E.L."/>
            <person name="Williams K.H."/>
            <person name="Hubbard S.S."/>
            <person name="Banfield J.F."/>
        </authorList>
    </citation>
    <scope>NUCLEOTIDE SEQUENCE [LARGE SCALE GENOMIC DNA]</scope>
</reference>
<protein>
    <recommendedName>
        <fullName evidence="6 7">Large ribosomal subunit protein uL18</fullName>
    </recommendedName>
</protein>
<dbReference type="EMBL" id="MHRM01000002">
    <property type="protein sequence ID" value="OHA24549.1"/>
    <property type="molecule type" value="Genomic_DNA"/>
</dbReference>
<comment type="similarity">
    <text evidence="1 7">Belongs to the universal ribosomal protein uL18 family.</text>
</comment>